<dbReference type="InterPro" id="IPR050564">
    <property type="entry name" value="F420-G6PD/mer"/>
</dbReference>
<accession>A0A161LIQ3</accession>
<dbReference type="Pfam" id="PF00296">
    <property type="entry name" value="Bac_luciferase"/>
    <property type="match status" value="1"/>
</dbReference>
<reference evidence="3 4" key="1">
    <citation type="journal article" date="2016" name="Genome Announc.">
        <title>Draft Genome Sequence of Planomonospora sphaerica JCM9374, a Rare Actinomycete.</title>
        <authorList>
            <person name="Dohra H."/>
            <person name="Suzuki T."/>
            <person name="Inoue Y."/>
            <person name="Kodani S."/>
        </authorList>
    </citation>
    <scope>NUCLEOTIDE SEQUENCE [LARGE SCALE GENOMIC DNA]</scope>
    <source>
        <strain evidence="3 4">JCM 9374</strain>
    </source>
</reference>
<organism evidence="3 4">
    <name type="scientific">Planomonospora sphaerica</name>
    <dbReference type="NCBI Taxonomy" id="161355"/>
    <lineage>
        <taxon>Bacteria</taxon>
        <taxon>Bacillati</taxon>
        <taxon>Actinomycetota</taxon>
        <taxon>Actinomycetes</taxon>
        <taxon>Streptosporangiales</taxon>
        <taxon>Streptosporangiaceae</taxon>
        <taxon>Planomonospora</taxon>
    </lineage>
</organism>
<evidence type="ECO:0000259" key="2">
    <source>
        <dbReference type="Pfam" id="PF00296"/>
    </source>
</evidence>
<dbReference type="AlphaFoldDB" id="A0A161LIQ3"/>
<keyword evidence="1" id="KW-0560">Oxidoreductase</keyword>
<protein>
    <submittedName>
        <fullName evidence="3">Luciferase-like monooxygenase</fullName>
    </submittedName>
</protein>
<evidence type="ECO:0000256" key="1">
    <source>
        <dbReference type="ARBA" id="ARBA00023002"/>
    </source>
</evidence>
<dbReference type="PANTHER" id="PTHR43244:SF1">
    <property type="entry name" value="5,10-METHYLENETETRAHYDROMETHANOPTERIN REDUCTASE"/>
    <property type="match status" value="1"/>
</dbReference>
<dbReference type="InterPro" id="IPR036661">
    <property type="entry name" value="Luciferase-like_sf"/>
</dbReference>
<dbReference type="Proteomes" id="UP000077701">
    <property type="component" value="Unassembled WGS sequence"/>
</dbReference>
<dbReference type="PANTHER" id="PTHR43244">
    <property type="match status" value="1"/>
</dbReference>
<comment type="caution">
    <text evidence="3">The sequence shown here is derived from an EMBL/GenBank/DDBJ whole genome shotgun (WGS) entry which is preliminary data.</text>
</comment>
<dbReference type="STRING" id="161355.PS9374_04289"/>
<dbReference type="GO" id="GO:0016705">
    <property type="term" value="F:oxidoreductase activity, acting on paired donors, with incorporation or reduction of molecular oxygen"/>
    <property type="evidence" value="ECO:0007669"/>
    <property type="project" value="InterPro"/>
</dbReference>
<feature type="domain" description="Luciferase-like" evidence="2">
    <location>
        <begin position="3"/>
        <end position="72"/>
    </location>
</feature>
<dbReference type="Gene3D" id="3.20.20.30">
    <property type="entry name" value="Luciferase-like domain"/>
    <property type="match status" value="1"/>
</dbReference>
<proteinExistence type="predicted"/>
<sequence>MYDHLNLNGRPVRHEAYTTLAAVAAATASIGVGTMVTAPNFRHPVTSAKIALSLHALCEGRFVMGVGAGGPGGDSELEQAAAECPRS</sequence>
<dbReference type="GO" id="GO:0004497">
    <property type="term" value="F:monooxygenase activity"/>
    <property type="evidence" value="ECO:0007669"/>
    <property type="project" value="UniProtKB-KW"/>
</dbReference>
<gene>
    <name evidence="3" type="ORF">PS9374_04289</name>
</gene>
<evidence type="ECO:0000313" key="3">
    <source>
        <dbReference type="EMBL" id="GAT68624.1"/>
    </source>
</evidence>
<name>A0A161LIQ3_9ACTN</name>
<reference evidence="4" key="2">
    <citation type="submission" date="2016-04" db="EMBL/GenBank/DDBJ databases">
        <title>Planomonospora sphaerica JCM9374 whole genome shotgun sequence.</title>
        <authorList>
            <person name="Suzuki T."/>
            <person name="Dohra H."/>
            <person name="Kodani S."/>
        </authorList>
    </citation>
    <scope>NUCLEOTIDE SEQUENCE [LARGE SCALE GENOMIC DNA]</scope>
    <source>
        <strain evidence="4">JCM 9374</strain>
    </source>
</reference>
<evidence type="ECO:0000313" key="4">
    <source>
        <dbReference type="Proteomes" id="UP000077701"/>
    </source>
</evidence>
<dbReference type="InterPro" id="IPR011251">
    <property type="entry name" value="Luciferase-like_dom"/>
</dbReference>
<dbReference type="EMBL" id="BDCX01000010">
    <property type="protein sequence ID" value="GAT68624.1"/>
    <property type="molecule type" value="Genomic_DNA"/>
</dbReference>
<keyword evidence="3" id="KW-0503">Monooxygenase</keyword>
<dbReference type="SUPFAM" id="SSF51679">
    <property type="entry name" value="Bacterial luciferase-like"/>
    <property type="match status" value="1"/>
</dbReference>
<keyword evidence="4" id="KW-1185">Reference proteome</keyword>